<reference evidence="1 2" key="1">
    <citation type="submission" date="2016-05" db="EMBL/GenBank/DDBJ databases">
        <title>Niabella ginsenosidivorans BS26 whole genome sequencing.</title>
        <authorList>
            <person name="Im W.T."/>
            <person name="Siddiqi M.Z."/>
        </authorList>
    </citation>
    <scope>NUCLEOTIDE SEQUENCE [LARGE SCALE GENOMIC DNA]</scope>
    <source>
        <strain evidence="1 2">BS26</strain>
    </source>
</reference>
<evidence type="ECO:0000313" key="1">
    <source>
        <dbReference type="EMBL" id="ANH80922.1"/>
    </source>
</evidence>
<dbReference type="Proteomes" id="UP000077667">
    <property type="component" value="Chromosome"/>
</dbReference>
<sequence length="300" mass="33455">MVTLSVFNDKKNHLSSDSLKQFLSLIGLYIKPLSASNNYYPYQYQDSNSANFGTFTDSLPEGTYKAYFYAFGRDAKLYPAFLNPDAGYQLLDYLPNINFLLRYSLDYYDISNSDCFVGDSVIFTVGSSGEQVCKQTNMRRIVGLLKVKIQDADPSTKFRVKTSRGLVAGTYTYSLDQYDTIHVDESIPYYLGGGFQNLGNGEFQLYMPYVAGNFPIIIEQLAADSATVLSSKTINNVFCQRNKITLVSGNFFGKGSSANTSHSLSTVNSKNTKSLSSNINTSLSLNFNPQWNADTIRINF</sequence>
<name>A0A1A9I2L4_9BACT</name>
<dbReference type="KEGG" id="nia:A8C56_07950"/>
<accession>A0A1A9I2L4</accession>
<dbReference type="EMBL" id="CP015772">
    <property type="protein sequence ID" value="ANH80922.1"/>
    <property type="molecule type" value="Genomic_DNA"/>
</dbReference>
<keyword evidence="2" id="KW-1185">Reference proteome</keyword>
<evidence type="ECO:0000313" key="2">
    <source>
        <dbReference type="Proteomes" id="UP000077667"/>
    </source>
</evidence>
<protein>
    <submittedName>
        <fullName evidence="1">Uncharacterized protein</fullName>
    </submittedName>
</protein>
<proteinExistence type="predicted"/>
<organism evidence="1 2">
    <name type="scientific">Niabella ginsenosidivorans</name>
    <dbReference type="NCBI Taxonomy" id="1176587"/>
    <lineage>
        <taxon>Bacteria</taxon>
        <taxon>Pseudomonadati</taxon>
        <taxon>Bacteroidota</taxon>
        <taxon>Chitinophagia</taxon>
        <taxon>Chitinophagales</taxon>
        <taxon>Chitinophagaceae</taxon>
        <taxon>Niabella</taxon>
    </lineage>
</organism>
<gene>
    <name evidence="1" type="ORF">A8C56_07950</name>
</gene>
<dbReference type="AlphaFoldDB" id="A0A1A9I2L4"/>